<dbReference type="NCBIfam" id="TIGR01237">
    <property type="entry name" value="D1pyr5carbox2"/>
    <property type="match status" value="1"/>
</dbReference>
<proteinExistence type="inferred from homology"/>
<dbReference type="Proteomes" id="UP000677234">
    <property type="component" value="Chromosome"/>
</dbReference>
<dbReference type="Pfam" id="PF00171">
    <property type="entry name" value="Aldedh"/>
    <property type="match status" value="1"/>
</dbReference>
<dbReference type="KEGG" id="bcop:JD108_03165"/>
<name>A0A7T5ELR6_9BACL</name>
<dbReference type="GO" id="GO:0004657">
    <property type="term" value="F:proline dehydrogenase activity"/>
    <property type="evidence" value="ECO:0007669"/>
    <property type="project" value="UniProtKB-ARBA"/>
</dbReference>
<dbReference type="InterPro" id="IPR015590">
    <property type="entry name" value="Aldehyde_DH_dom"/>
</dbReference>
<dbReference type="FunFam" id="3.40.309.10:FF:000005">
    <property type="entry name" value="1-pyrroline-5-carboxylate dehydrogenase 1"/>
    <property type="match status" value="1"/>
</dbReference>
<dbReference type="InterPro" id="IPR016160">
    <property type="entry name" value="Ald_DH_CS_CYS"/>
</dbReference>
<dbReference type="CDD" id="cd07124">
    <property type="entry name" value="ALDH_PutA-P5CDH-RocA"/>
    <property type="match status" value="1"/>
</dbReference>
<reference evidence="10" key="2">
    <citation type="submission" date="2021-04" db="EMBL/GenBank/DDBJ databases">
        <title>Brevibacillus composti FJAT-54423, complete genome.</title>
        <authorList>
            <person name="Tang R."/>
        </authorList>
    </citation>
    <scope>NUCLEOTIDE SEQUENCE</scope>
    <source>
        <strain evidence="10">FJAT-54424</strain>
    </source>
</reference>
<dbReference type="NCBIfam" id="NF002852">
    <property type="entry name" value="PRK03137.1"/>
    <property type="match status" value="1"/>
</dbReference>
<dbReference type="GO" id="GO:0003842">
    <property type="term" value="F:L-glutamate gamma-semialdehyde dehydrogenase activity"/>
    <property type="evidence" value="ECO:0007669"/>
    <property type="project" value="UniProtKB-UniRule"/>
</dbReference>
<accession>A0A7T5ELR6</accession>
<dbReference type="Proteomes" id="UP000595847">
    <property type="component" value="Chromosome"/>
</dbReference>
<evidence type="ECO:0000259" key="8">
    <source>
        <dbReference type="Pfam" id="PF00171"/>
    </source>
</evidence>
<evidence type="ECO:0000256" key="2">
    <source>
        <dbReference type="ARBA" id="ARBA00012884"/>
    </source>
</evidence>
<evidence type="ECO:0000313" key="11">
    <source>
        <dbReference type="Proteomes" id="UP000595847"/>
    </source>
</evidence>
<keyword evidence="12" id="KW-1185">Reference proteome</keyword>
<dbReference type="EMBL" id="CP066308">
    <property type="protein sequence ID" value="QQE74965.1"/>
    <property type="molecule type" value="Genomic_DNA"/>
</dbReference>
<feature type="domain" description="Aldehyde dehydrogenase" evidence="8">
    <location>
        <begin position="50"/>
        <end position="511"/>
    </location>
</feature>
<dbReference type="InterPro" id="IPR016163">
    <property type="entry name" value="Ald_DH_C"/>
</dbReference>
<dbReference type="PROSITE" id="PS00070">
    <property type="entry name" value="ALDEHYDE_DEHYDR_CYS"/>
    <property type="match status" value="1"/>
</dbReference>
<evidence type="ECO:0000256" key="6">
    <source>
        <dbReference type="ARBA" id="ARBA00061617"/>
    </source>
</evidence>
<dbReference type="Gene3D" id="3.40.605.10">
    <property type="entry name" value="Aldehyde Dehydrogenase, Chain A, domain 1"/>
    <property type="match status" value="1"/>
</dbReference>
<keyword evidence="3 9" id="KW-0560">Oxidoreductase</keyword>
<dbReference type="Gene3D" id="3.40.309.10">
    <property type="entry name" value="Aldehyde Dehydrogenase, Chain A, domain 2"/>
    <property type="match status" value="1"/>
</dbReference>
<dbReference type="PANTHER" id="PTHR42862:SF1">
    <property type="entry name" value="DELTA-1-PYRROLINE-5-CARBOXYLATE DEHYDROGENASE 2, ISOFORM A-RELATED"/>
    <property type="match status" value="1"/>
</dbReference>
<dbReference type="FunFam" id="3.40.605.10:FF:000045">
    <property type="entry name" value="1-pyrroline-5-carboxylate dehydrogenase 1"/>
    <property type="match status" value="1"/>
</dbReference>
<reference evidence="9 11" key="1">
    <citation type="submission" date="2020-12" db="EMBL/GenBank/DDBJ databases">
        <title>strain FJAT-54423T represents a novel species of the genus Brevibacillus.</title>
        <authorList>
            <person name="Tang R."/>
        </authorList>
    </citation>
    <scope>NUCLEOTIDE SEQUENCE [LARGE SCALE GENOMIC DNA]</scope>
    <source>
        <strain evidence="9 11">FJAT-54423</strain>
    </source>
</reference>
<dbReference type="PANTHER" id="PTHR42862">
    <property type="entry name" value="DELTA-1-PYRROLINE-5-CARBOXYLATE DEHYDROGENASE 1, ISOFORM A-RELATED"/>
    <property type="match status" value="1"/>
</dbReference>
<comment type="catalytic activity">
    <reaction evidence="5">
        <text>L-glutamate 5-semialdehyde + NAD(+) + H2O = L-glutamate + NADH + 2 H(+)</text>
        <dbReference type="Rhea" id="RHEA:30235"/>
        <dbReference type="ChEBI" id="CHEBI:15377"/>
        <dbReference type="ChEBI" id="CHEBI:15378"/>
        <dbReference type="ChEBI" id="CHEBI:29985"/>
        <dbReference type="ChEBI" id="CHEBI:57540"/>
        <dbReference type="ChEBI" id="CHEBI:57945"/>
        <dbReference type="ChEBI" id="CHEBI:58066"/>
        <dbReference type="EC" id="1.2.1.88"/>
    </reaction>
</comment>
<organism evidence="9 11">
    <name type="scientific">Brevibacillus composti</name>
    <dbReference type="NCBI Taxonomy" id="2796470"/>
    <lineage>
        <taxon>Bacteria</taxon>
        <taxon>Bacillati</taxon>
        <taxon>Bacillota</taxon>
        <taxon>Bacilli</taxon>
        <taxon>Bacillales</taxon>
        <taxon>Paenibacillaceae</taxon>
        <taxon>Brevibacillus</taxon>
    </lineage>
</organism>
<dbReference type="EC" id="1.2.1.88" evidence="2 7"/>
<comment type="similarity">
    <text evidence="6">Belongs to the aldehyde dehydrogenase family. RocA subfamily.</text>
</comment>
<dbReference type="GO" id="GO:0009898">
    <property type="term" value="C:cytoplasmic side of plasma membrane"/>
    <property type="evidence" value="ECO:0007669"/>
    <property type="project" value="TreeGrafter"/>
</dbReference>
<gene>
    <name evidence="9" type="primary">pruA</name>
    <name evidence="9" type="ORF">JD108_03165</name>
    <name evidence="10" type="ORF">KDJ56_03170</name>
</gene>
<evidence type="ECO:0000256" key="7">
    <source>
        <dbReference type="NCBIfam" id="TIGR01237"/>
    </source>
</evidence>
<dbReference type="SUPFAM" id="SSF53720">
    <property type="entry name" value="ALDH-like"/>
    <property type="match status" value="1"/>
</dbReference>
<evidence type="ECO:0000256" key="4">
    <source>
        <dbReference type="ARBA" id="ARBA00023027"/>
    </source>
</evidence>
<dbReference type="AlphaFoldDB" id="A0A7T5ELR6"/>
<evidence type="ECO:0000313" key="10">
    <source>
        <dbReference type="EMBL" id="QUO42049.1"/>
    </source>
</evidence>
<evidence type="ECO:0000256" key="1">
    <source>
        <dbReference type="ARBA" id="ARBA00004786"/>
    </source>
</evidence>
<dbReference type="EMBL" id="CP073708">
    <property type="protein sequence ID" value="QUO42049.1"/>
    <property type="molecule type" value="Genomic_DNA"/>
</dbReference>
<evidence type="ECO:0000256" key="3">
    <source>
        <dbReference type="ARBA" id="ARBA00023002"/>
    </source>
</evidence>
<protein>
    <recommendedName>
        <fullName evidence="2 7">L-glutamate gamma-semialdehyde dehydrogenase</fullName>
        <ecNumber evidence="2 7">1.2.1.88</ecNumber>
    </recommendedName>
</protein>
<keyword evidence="4" id="KW-0520">NAD</keyword>
<evidence type="ECO:0000313" key="9">
    <source>
        <dbReference type="EMBL" id="QQE74965.1"/>
    </source>
</evidence>
<dbReference type="InterPro" id="IPR016162">
    <property type="entry name" value="Ald_DH_N"/>
</dbReference>
<evidence type="ECO:0000313" key="12">
    <source>
        <dbReference type="Proteomes" id="UP000677234"/>
    </source>
</evidence>
<dbReference type="InterPro" id="IPR005932">
    <property type="entry name" value="RocA"/>
</dbReference>
<dbReference type="InterPro" id="IPR016161">
    <property type="entry name" value="Ald_DH/histidinol_DH"/>
</dbReference>
<sequence length="515" mass="56747">MQVEFKNEPFTNFSLPENRKAFEEALAKVESELGREYDLIIGGERIKTEKKSRSINPSNIEQVVGIVSQADKDLAEKAIQAAAQTFETWKAVPPQARSRYLYKAAAILRRRKHEFSAWLVKEAGKSWSEADADTAEAIDFMEYYGRQMDKLADRHPLTRIPDEDNELYYVPLGVGVVIPPWNFPLAIMVGMTTAALVAGNTVVLKPASTTPVIAAKFMEILEDAGVPAGVVNFVPGSGGEIGDYLVEHTQTRFISFTGSRDVGLRINELAAKHRPGQKWMKRLVAEMGGKDSIIVDNDCDLEAAAQAIVASAFGFSGQKCSACSRAIVHQDVYDQVLNRVVELTKQLTVGDVVNPEFYTGPVVDDKAQKKILEYIEIGKKEGKLMVGGEKGPDNGYYVMPTVFADLDPQARLMQEEIFGPVVGFCKAKDFDHALEIANNTEYGLTGSVFSRNRAHLEKARMEFHVGNLYFNRKCTGALVGVHPFGGFNMSGTDSKAGGPDYLLLFTQAKLVSEKL</sequence>
<evidence type="ECO:0000256" key="5">
    <source>
        <dbReference type="ARBA" id="ARBA00048142"/>
    </source>
</evidence>
<dbReference type="GO" id="GO:0010133">
    <property type="term" value="P:L-proline catabolic process to L-glutamate"/>
    <property type="evidence" value="ECO:0007669"/>
    <property type="project" value="TreeGrafter"/>
</dbReference>
<comment type="pathway">
    <text evidence="1">Amino-acid degradation; L-proline degradation into L-glutamate; L-glutamate from L-proline: step 2/2.</text>
</comment>
<dbReference type="InterPro" id="IPR050485">
    <property type="entry name" value="Proline_metab_enzyme"/>
</dbReference>
<dbReference type="RefSeq" id="WP_198828531.1">
    <property type="nucleotide sequence ID" value="NZ_CP066308.1"/>
</dbReference>